<keyword evidence="3" id="KW-1185">Reference proteome</keyword>
<dbReference type="Proteomes" id="UP001562425">
    <property type="component" value="Unassembled WGS sequence"/>
</dbReference>
<comment type="caution">
    <text evidence="2">The sequence shown here is derived from an EMBL/GenBank/DDBJ whole genome shotgun (WGS) entry which is preliminary data.</text>
</comment>
<organism evidence="2 3">
    <name type="scientific">Culex pipiens pipiens</name>
    <name type="common">Northern house mosquito</name>
    <dbReference type="NCBI Taxonomy" id="38569"/>
    <lineage>
        <taxon>Eukaryota</taxon>
        <taxon>Metazoa</taxon>
        <taxon>Ecdysozoa</taxon>
        <taxon>Arthropoda</taxon>
        <taxon>Hexapoda</taxon>
        <taxon>Insecta</taxon>
        <taxon>Pterygota</taxon>
        <taxon>Neoptera</taxon>
        <taxon>Endopterygota</taxon>
        <taxon>Diptera</taxon>
        <taxon>Nematocera</taxon>
        <taxon>Culicoidea</taxon>
        <taxon>Culicidae</taxon>
        <taxon>Culicinae</taxon>
        <taxon>Culicini</taxon>
        <taxon>Culex</taxon>
        <taxon>Culex</taxon>
    </lineage>
</organism>
<reference evidence="2 3" key="1">
    <citation type="submission" date="2024-05" db="EMBL/GenBank/DDBJ databases">
        <title>Culex pipiens pipiens assembly and annotation.</title>
        <authorList>
            <person name="Alout H."/>
            <person name="Durand T."/>
        </authorList>
    </citation>
    <scope>NUCLEOTIDE SEQUENCE [LARGE SCALE GENOMIC DNA]</scope>
    <source>
        <strain evidence="2">HA-2024</strain>
        <tissue evidence="2">Whole body</tissue>
    </source>
</reference>
<dbReference type="EMBL" id="JBEHCU010001119">
    <property type="protein sequence ID" value="KAL1403807.1"/>
    <property type="molecule type" value="Genomic_DNA"/>
</dbReference>
<feature type="transmembrane region" description="Helical" evidence="1">
    <location>
        <begin position="175"/>
        <end position="197"/>
    </location>
</feature>
<keyword evidence="1" id="KW-0472">Membrane</keyword>
<feature type="transmembrane region" description="Helical" evidence="1">
    <location>
        <begin position="140"/>
        <end position="160"/>
    </location>
</feature>
<evidence type="ECO:0000313" key="2">
    <source>
        <dbReference type="EMBL" id="KAL1403807.1"/>
    </source>
</evidence>
<accession>A0ABD1DY37</accession>
<keyword evidence="1" id="KW-1133">Transmembrane helix</keyword>
<protein>
    <submittedName>
        <fullName evidence="2">Uncharacterized protein</fullName>
    </submittedName>
</protein>
<sequence>MVCGEIAGSNEHHIAKRSIVENCCFYPDSAQAQFRSSNRLELAGPVMGSPSWLGTPKWMQIPYEDKRILSYLVGTLTTIFGTVLYALLVTQKLDGFDDGICASFSYVNNLEIPLLAVILLVYYVVTGVFLWGVWKETPRFILPFFCLLVATLGFIGHAHIERMLFEVNQDERRLVIGAFVFTTGVLIFASTITLLLYREMHQITERFDKTEYQELSTAEIVDRH</sequence>
<keyword evidence="1" id="KW-0812">Transmembrane</keyword>
<evidence type="ECO:0000313" key="3">
    <source>
        <dbReference type="Proteomes" id="UP001562425"/>
    </source>
</evidence>
<gene>
    <name evidence="2" type="ORF">pipiens_005553</name>
</gene>
<feature type="transmembrane region" description="Helical" evidence="1">
    <location>
        <begin position="68"/>
        <end position="88"/>
    </location>
</feature>
<feature type="transmembrane region" description="Helical" evidence="1">
    <location>
        <begin position="112"/>
        <end position="133"/>
    </location>
</feature>
<name>A0ABD1DY37_CULPP</name>
<dbReference type="AlphaFoldDB" id="A0ABD1DY37"/>
<evidence type="ECO:0000256" key="1">
    <source>
        <dbReference type="SAM" id="Phobius"/>
    </source>
</evidence>
<proteinExistence type="predicted"/>